<dbReference type="InterPro" id="IPR050155">
    <property type="entry name" value="HAD-like_hydrolase_sf"/>
</dbReference>
<dbReference type="EMBL" id="CP014327">
    <property type="protein sequence ID" value="AML50561.1"/>
    <property type="molecule type" value="Genomic_DNA"/>
</dbReference>
<organism evidence="1 2">
    <name type="scientific">Falsihalocynthiibacter arcticus</name>
    <dbReference type="NCBI Taxonomy" id="1579316"/>
    <lineage>
        <taxon>Bacteria</taxon>
        <taxon>Pseudomonadati</taxon>
        <taxon>Pseudomonadota</taxon>
        <taxon>Alphaproteobacteria</taxon>
        <taxon>Rhodobacterales</taxon>
        <taxon>Roseobacteraceae</taxon>
        <taxon>Falsihalocynthiibacter</taxon>
    </lineage>
</organism>
<reference evidence="1 2" key="1">
    <citation type="submission" date="2016-02" db="EMBL/GenBank/DDBJ databases">
        <title>Complete genome sequence of Halocynthiibacter arcticus PAMC 20958t from arctic marine sediment.</title>
        <authorList>
            <person name="Lee Y.M."/>
            <person name="Baek K."/>
            <person name="Lee H.K."/>
            <person name="Shin S.C."/>
        </authorList>
    </citation>
    <scope>NUCLEOTIDE SEQUENCE [LARGE SCALE GENOMIC DNA]</scope>
    <source>
        <strain evidence="1">PAMC 20958</strain>
    </source>
</reference>
<dbReference type="AlphaFoldDB" id="A0A126UWY5"/>
<sequence length="228" mass="24389">MSTELKLIIFDVDGTLVDSQDHILAAMTAACASVEVAPPSREAVLSIVGLSLPEAVLRLMPDCALSQREKMVDAYKGAFNAQREELGAQSGSPFYDGALDVLRALQTVDHHILGIATGKSRRGLDSLLSGHGLEKMFFTQQVADDHPSKPHPSMIFQALSESGVDAANAVMIGDTSFDMAMAKSAGVGRIGVDWGYHSQVDLTEAGAEVILQGFDELIPYLDQIWSGK</sequence>
<dbReference type="InterPro" id="IPR036412">
    <property type="entry name" value="HAD-like_sf"/>
</dbReference>
<protein>
    <submittedName>
        <fullName evidence="1">HAD family hydrolase</fullName>
    </submittedName>
</protein>
<dbReference type="PANTHER" id="PTHR43434:SF24">
    <property type="entry name" value="HYDROLASE-RELATED"/>
    <property type="match status" value="1"/>
</dbReference>
<dbReference type="SUPFAM" id="SSF56784">
    <property type="entry name" value="HAD-like"/>
    <property type="match status" value="1"/>
</dbReference>
<dbReference type="OrthoDB" id="9793014at2"/>
<dbReference type="KEGG" id="hat:RC74_04105"/>
<dbReference type="PANTHER" id="PTHR43434">
    <property type="entry name" value="PHOSPHOGLYCOLATE PHOSPHATASE"/>
    <property type="match status" value="1"/>
</dbReference>
<keyword evidence="1" id="KW-0378">Hydrolase</keyword>
<name>A0A126UWY5_9RHOB</name>
<dbReference type="InterPro" id="IPR041492">
    <property type="entry name" value="HAD_2"/>
</dbReference>
<dbReference type="Proteomes" id="UP000070371">
    <property type="component" value="Chromosome"/>
</dbReference>
<dbReference type="InterPro" id="IPR023214">
    <property type="entry name" value="HAD_sf"/>
</dbReference>
<dbReference type="GO" id="GO:0005829">
    <property type="term" value="C:cytosol"/>
    <property type="evidence" value="ECO:0007669"/>
    <property type="project" value="TreeGrafter"/>
</dbReference>
<evidence type="ECO:0000313" key="1">
    <source>
        <dbReference type="EMBL" id="AML50561.1"/>
    </source>
</evidence>
<gene>
    <name evidence="1" type="ORF">RC74_04105</name>
</gene>
<dbReference type="STRING" id="1579316.RC74_04105"/>
<dbReference type="Gene3D" id="3.40.50.1000">
    <property type="entry name" value="HAD superfamily/HAD-like"/>
    <property type="match status" value="1"/>
</dbReference>
<dbReference type="GO" id="GO:0008967">
    <property type="term" value="F:phosphoglycolate phosphatase activity"/>
    <property type="evidence" value="ECO:0007669"/>
    <property type="project" value="TreeGrafter"/>
</dbReference>
<keyword evidence="2" id="KW-1185">Reference proteome</keyword>
<proteinExistence type="predicted"/>
<dbReference type="SFLD" id="SFLDG01129">
    <property type="entry name" value="C1.5:_HAD__Beta-PGM__Phosphata"/>
    <property type="match status" value="1"/>
</dbReference>
<dbReference type="Pfam" id="PF13419">
    <property type="entry name" value="HAD_2"/>
    <property type="match status" value="1"/>
</dbReference>
<dbReference type="InterPro" id="IPR006439">
    <property type="entry name" value="HAD-SF_hydro_IA"/>
</dbReference>
<dbReference type="RefSeq" id="WP_039004052.1">
    <property type="nucleotide sequence ID" value="NZ_CP014327.1"/>
</dbReference>
<dbReference type="Gene3D" id="1.10.150.240">
    <property type="entry name" value="Putative phosphatase, domain 2"/>
    <property type="match status" value="1"/>
</dbReference>
<accession>A0A126UWY5</accession>
<dbReference type="GO" id="GO:0006281">
    <property type="term" value="P:DNA repair"/>
    <property type="evidence" value="ECO:0007669"/>
    <property type="project" value="TreeGrafter"/>
</dbReference>
<evidence type="ECO:0000313" key="2">
    <source>
        <dbReference type="Proteomes" id="UP000070371"/>
    </source>
</evidence>
<dbReference type="NCBIfam" id="TIGR01549">
    <property type="entry name" value="HAD-SF-IA-v1"/>
    <property type="match status" value="1"/>
</dbReference>
<dbReference type="SFLD" id="SFLDS00003">
    <property type="entry name" value="Haloacid_Dehalogenase"/>
    <property type="match status" value="1"/>
</dbReference>
<dbReference type="InterPro" id="IPR023198">
    <property type="entry name" value="PGP-like_dom2"/>
</dbReference>